<reference evidence="1 2" key="1">
    <citation type="submission" date="2017-07" db="EMBL/GenBank/DDBJ databases">
        <title>Complete genome sequence of Spiroplasma corruscae EC-1 (DSM 19793).</title>
        <authorList>
            <person name="Tsai Y.-M."/>
            <person name="Lo W.-S."/>
            <person name="Kuo C.-H."/>
        </authorList>
    </citation>
    <scope>NUCLEOTIDE SEQUENCE [LARGE SCALE GENOMIC DNA]</scope>
    <source>
        <strain evidence="1 2">EC-1</strain>
    </source>
</reference>
<name>A0A222EPF9_9MOLU</name>
<dbReference type="EMBL" id="CP022535">
    <property type="protein sequence ID" value="ASP28387.1"/>
    <property type="molecule type" value="Genomic_DNA"/>
</dbReference>
<proteinExistence type="predicted"/>
<dbReference type="RefSeq" id="WP_094049072.1">
    <property type="nucleotide sequence ID" value="NZ_CP022535.1"/>
</dbReference>
<protein>
    <submittedName>
        <fullName evidence="1">Uncharacterized protein</fullName>
    </submittedName>
</protein>
<dbReference type="KEGG" id="scou:SCORR_v1c06150"/>
<organism evidence="1 2">
    <name type="scientific">Spiroplasma corruscae</name>
    <dbReference type="NCBI Taxonomy" id="216934"/>
    <lineage>
        <taxon>Bacteria</taxon>
        <taxon>Bacillati</taxon>
        <taxon>Mycoplasmatota</taxon>
        <taxon>Mollicutes</taxon>
        <taxon>Entomoplasmatales</taxon>
        <taxon>Spiroplasmataceae</taxon>
        <taxon>Spiroplasma</taxon>
    </lineage>
</organism>
<evidence type="ECO:0000313" key="2">
    <source>
        <dbReference type="Proteomes" id="UP000203229"/>
    </source>
</evidence>
<sequence length="115" mass="13775">MIRKIRAGHPWILNNPSRKKHSVKKSESKKHNIYVREDLVEMNYSRPNIIGMDGPNFKIFLNNGKNRSRINCLISYDWEKRTIVSYSFDKSEIQIVHYLFLNKQITMPLKKQIKR</sequence>
<dbReference type="AlphaFoldDB" id="A0A222EPF9"/>
<dbReference type="OrthoDB" id="391315at2"/>
<dbReference type="Proteomes" id="UP000203229">
    <property type="component" value="Chromosome"/>
</dbReference>
<accession>A0A222EPF9</accession>
<gene>
    <name evidence="1" type="ORF">SCORR_v1c06150</name>
</gene>
<keyword evidence="2" id="KW-1185">Reference proteome</keyword>
<evidence type="ECO:0000313" key="1">
    <source>
        <dbReference type="EMBL" id="ASP28387.1"/>
    </source>
</evidence>